<dbReference type="EMBL" id="AP014862">
    <property type="protein sequence ID" value="BAU74442.1"/>
    <property type="molecule type" value="Genomic_DNA"/>
</dbReference>
<feature type="compositionally biased region" description="Pro residues" evidence="1">
    <location>
        <begin position="24"/>
        <end position="33"/>
    </location>
</feature>
<dbReference type="Proteomes" id="UP000218554">
    <property type="component" value="Chromosome"/>
</dbReference>
<accession>A0AAD1FFQ7</accession>
<feature type="region of interest" description="Disordered" evidence="1">
    <location>
        <begin position="1"/>
        <end position="48"/>
    </location>
</feature>
<reference evidence="2 3" key="2">
    <citation type="journal article" date="2017" name="Int. J. Syst. Evol. Microbiol.">
        <title>Pseudomonas furukawaii sp. nov., a polychlorinated biphenyl-degrading bacterium isolated from biphenyl-contaminated soil in Japan.</title>
        <authorList>
            <person name="Kimura N."/>
            <person name="Watanabe T."/>
            <person name="Suenaga H."/>
            <person name="Fujihara H."/>
            <person name="Futagami T."/>
            <person name="Goto M."/>
            <person name="Hanada S."/>
            <person name="Hirose J."/>
        </authorList>
    </citation>
    <scope>NUCLEOTIDE SEQUENCE [LARGE SCALE GENOMIC DNA]</scope>
    <source>
        <strain evidence="3">DSM 10086 / NBRC 110670 / KF707</strain>
    </source>
</reference>
<evidence type="ECO:0000313" key="3">
    <source>
        <dbReference type="Proteomes" id="UP000218554"/>
    </source>
</evidence>
<dbReference type="AlphaFoldDB" id="A0AAD1FFQ7"/>
<gene>
    <name evidence="2" type="ORF">KF707C_27540</name>
</gene>
<organism evidence="2 3">
    <name type="scientific">Metapseudomonas furukawaii</name>
    <name type="common">Pseudomonas furukawaii</name>
    <dbReference type="NCBI Taxonomy" id="1149133"/>
    <lineage>
        <taxon>Bacteria</taxon>
        <taxon>Pseudomonadati</taxon>
        <taxon>Pseudomonadota</taxon>
        <taxon>Gammaproteobacteria</taxon>
        <taxon>Pseudomonadales</taxon>
        <taxon>Pseudomonadaceae</taxon>
        <taxon>Metapseudomonas</taxon>
    </lineage>
</organism>
<reference evidence="3" key="1">
    <citation type="submission" date="2015-05" db="EMBL/GenBank/DDBJ databases">
        <title>Draft genome sequencing of a biphenyl-degrading bacterium, Pseudomonas balearica KF707 (=NBRC110670).</title>
        <authorList>
            <person name="Kimura N."/>
            <person name="Hirose J."/>
            <person name="Watanabe T."/>
            <person name="Suenaga H."/>
            <person name="Fujihara H."/>
            <person name="Noguchi M."/>
            <person name="Hashimoto M."/>
            <person name="Shimodaira J."/>
            <person name="Tsuchikane K."/>
            <person name="Hosoyama A."/>
            <person name="Yamazoe A."/>
            <person name="Fujita N."/>
            <person name="Furukawa K."/>
        </authorList>
    </citation>
    <scope>NUCLEOTIDE SEQUENCE [LARGE SCALE GENOMIC DNA]</scope>
    <source>
        <strain evidence="3">DSM 10086 / NBRC 110670 / KF707</strain>
    </source>
</reference>
<keyword evidence="3" id="KW-1185">Reference proteome</keyword>
<evidence type="ECO:0000256" key="1">
    <source>
        <dbReference type="SAM" id="MobiDB-lite"/>
    </source>
</evidence>
<protein>
    <submittedName>
        <fullName evidence="2">Uncharacterized protein</fullName>
    </submittedName>
</protein>
<evidence type="ECO:0000313" key="2">
    <source>
        <dbReference type="EMBL" id="BAU74442.1"/>
    </source>
</evidence>
<dbReference type="KEGG" id="pfuw:KF707C_27540"/>
<name>A0AAD1FFQ7_METFU</name>
<sequence>MGFRIGYLAGRSRFGRRTESSPAPGWPFRPPSSPSDGRRARPGSRIHW</sequence>
<proteinExistence type="predicted"/>